<dbReference type="PANTHER" id="PTHR43784">
    <property type="entry name" value="GDSL-LIKE LIPASE/ACYLHYDROLASE, PUTATIVE (AFU_ORTHOLOGUE AFUA_2G00820)-RELATED"/>
    <property type="match status" value="1"/>
</dbReference>
<dbReference type="RefSeq" id="WP_092776960.1">
    <property type="nucleotide sequence ID" value="NZ_FOGI01000004.1"/>
</dbReference>
<accession>A0A1H9QSD0</accession>
<keyword evidence="4" id="KW-1185">Reference proteome</keyword>
<dbReference type="InterPro" id="IPR053140">
    <property type="entry name" value="GDSL_Rv0518-like"/>
</dbReference>
<evidence type="ECO:0000313" key="4">
    <source>
        <dbReference type="Proteomes" id="UP000199051"/>
    </source>
</evidence>
<organism evidence="3 4">
    <name type="scientific">Actinokineospora terrae</name>
    <dbReference type="NCBI Taxonomy" id="155974"/>
    <lineage>
        <taxon>Bacteria</taxon>
        <taxon>Bacillati</taxon>
        <taxon>Actinomycetota</taxon>
        <taxon>Actinomycetes</taxon>
        <taxon>Pseudonocardiales</taxon>
        <taxon>Pseudonocardiaceae</taxon>
        <taxon>Actinokineospora</taxon>
    </lineage>
</organism>
<dbReference type="Pfam" id="PF13472">
    <property type="entry name" value="Lipase_GDSL_2"/>
    <property type="match status" value="1"/>
</dbReference>
<sequence>MNAHTSMVAIGDSFTEGMSDFGPDGECRGWADLVAARLAQDSPGFRYANLAIRGKLVRQIVDEQVDHAAAMRPDLVTFAGGMNDVLRPACDMDALAARVRYAVRTLAASSRQVVLFRVIDPTRRMRGSSRLLPRISRLLSLVDTLAAEHDAVVVDLFSSRVFDSPGLWAPDRIHLNTEGHRRVAEATLRTLGIAPTFDWDTPVPVDPTPWRDRATSDLRWARAHAGPWIARRLTGRSSGDGQLPKRPELDPFTP</sequence>
<gene>
    <name evidence="3" type="ORF">SAMN04487818_104411</name>
</gene>
<evidence type="ECO:0000256" key="1">
    <source>
        <dbReference type="SAM" id="MobiDB-lite"/>
    </source>
</evidence>
<dbReference type="AlphaFoldDB" id="A0A1H9QSD0"/>
<dbReference type="PANTHER" id="PTHR43784:SF2">
    <property type="entry name" value="GDSL-LIKE LIPASE_ACYLHYDROLASE, PUTATIVE (AFU_ORTHOLOGUE AFUA_2G00820)-RELATED"/>
    <property type="match status" value="1"/>
</dbReference>
<dbReference type="STRING" id="155974.SAMN04487818_104411"/>
<feature type="region of interest" description="Disordered" evidence="1">
    <location>
        <begin position="231"/>
        <end position="254"/>
    </location>
</feature>
<dbReference type="EMBL" id="FOGI01000004">
    <property type="protein sequence ID" value="SER63287.1"/>
    <property type="molecule type" value="Genomic_DNA"/>
</dbReference>
<evidence type="ECO:0000313" key="3">
    <source>
        <dbReference type="EMBL" id="SER63287.1"/>
    </source>
</evidence>
<dbReference type="Gene3D" id="3.40.50.1110">
    <property type="entry name" value="SGNH hydrolase"/>
    <property type="match status" value="1"/>
</dbReference>
<dbReference type="Proteomes" id="UP000199051">
    <property type="component" value="Unassembled WGS sequence"/>
</dbReference>
<feature type="compositionally biased region" description="Basic and acidic residues" evidence="1">
    <location>
        <begin position="243"/>
        <end position="254"/>
    </location>
</feature>
<dbReference type="CDD" id="cd01832">
    <property type="entry name" value="SGNH_hydrolase_like_1"/>
    <property type="match status" value="1"/>
</dbReference>
<protein>
    <submittedName>
        <fullName evidence="3">Lysophospholipase L1</fullName>
    </submittedName>
</protein>
<name>A0A1H9QSD0_9PSEU</name>
<dbReference type="InterPro" id="IPR013830">
    <property type="entry name" value="SGNH_hydro"/>
</dbReference>
<dbReference type="SUPFAM" id="SSF52266">
    <property type="entry name" value="SGNH hydrolase"/>
    <property type="match status" value="1"/>
</dbReference>
<proteinExistence type="predicted"/>
<evidence type="ECO:0000259" key="2">
    <source>
        <dbReference type="Pfam" id="PF13472"/>
    </source>
</evidence>
<reference evidence="4" key="1">
    <citation type="submission" date="2016-10" db="EMBL/GenBank/DDBJ databases">
        <authorList>
            <person name="Varghese N."/>
            <person name="Submissions S."/>
        </authorList>
    </citation>
    <scope>NUCLEOTIDE SEQUENCE [LARGE SCALE GENOMIC DNA]</scope>
    <source>
        <strain evidence="4">DSM 44260</strain>
    </source>
</reference>
<dbReference type="InterPro" id="IPR036514">
    <property type="entry name" value="SGNH_hydro_sf"/>
</dbReference>
<feature type="domain" description="SGNH hydrolase-type esterase" evidence="2">
    <location>
        <begin position="9"/>
        <end position="182"/>
    </location>
</feature>